<dbReference type="RefSeq" id="WP_125654515.1">
    <property type="nucleotide sequence ID" value="NZ_AP019308.1"/>
</dbReference>
<evidence type="ECO:0000313" key="4">
    <source>
        <dbReference type="Proteomes" id="UP000275368"/>
    </source>
</evidence>
<dbReference type="KEGG" id="pbk:Back11_12060"/>
<keyword evidence="4" id="KW-1185">Reference proteome</keyword>
<feature type="transmembrane region" description="Helical" evidence="2">
    <location>
        <begin position="282"/>
        <end position="303"/>
    </location>
</feature>
<feature type="transmembrane region" description="Helical" evidence="2">
    <location>
        <begin position="352"/>
        <end position="374"/>
    </location>
</feature>
<evidence type="ECO:0000256" key="2">
    <source>
        <dbReference type="SAM" id="Phobius"/>
    </source>
</evidence>
<keyword evidence="2" id="KW-0812">Transmembrane</keyword>
<dbReference type="Proteomes" id="UP000275368">
    <property type="component" value="Chromosome"/>
</dbReference>
<reference evidence="3 4" key="1">
    <citation type="submission" date="2018-11" db="EMBL/GenBank/DDBJ databases">
        <title>Complete genome sequence of Paenibacillus baekrokdamisoli strain KCTC 33723.</title>
        <authorList>
            <person name="Kang S.W."/>
            <person name="Lee K.C."/>
            <person name="Kim K.K."/>
            <person name="Kim J.S."/>
            <person name="Kim D.S."/>
            <person name="Ko S.H."/>
            <person name="Yang S.H."/>
            <person name="Lee J.S."/>
        </authorList>
    </citation>
    <scope>NUCLEOTIDE SEQUENCE [LARGE SCALE GENOMIC DNA]</scope>
    <source>
        <strain evidence="3 4">KCTC 33723</strain>
    </source>
</reference>
<sequence>MPSIQASMVLYDNFSRKLNAVNRAIDRTVKRMGRLRSEMSKGFTIKVNASSLDGQISSFQKVLDGVSTGVTIRAELDTASAVNQVNALRSQIISKIGAIPGQINLTLSPTFENLSTLMFSAVNAINTQVEQLLRTVSGIASVTSGASAASVTPTVPMAQAAGPGASGASGAGVGGDWGGIAQLAIDSSKPLKELVDQATAVFNIFQQISNLLTTSDLAYLEPVLWGIVGAYYGWQLASLAVAAAQGYAIVTNAISIIQTVIGTFATLGLSQAWRILNAAMNANVFMLIISVVIGLIAMFIYLWNTNDAFAGFFMRAWNELLNFFDQVPVFFWQVVSWIAQAFVWLGDSVGKIYDLMINGIIDGVNMLLGVFNMLTNSNYKIEGKFSFKGIAQDAVDFANSKKEDAASKAAANAANREASVQNTLQKRKDDRALKAAQKDQAKQNKQVPALTKMDPTYNASLNDPGRNLKSQPAAPFAQGNQTLDRVNTVGKIDDTVEISGEDLKIIRDLAEVKAIQNYVTLTPTVQVTTGPISKHVDADELIRNIVARVDSEVRESGKAVSNA</sequence>
<dbReference type="EMBL" id="AP019308">
    <property type="protein sequence ID" value="BBH19861.1"/>
    <property type="molecule type" value="Genomic_DNA"/>
</dbReference>
<feature type="region of interest" description="Disordered" evidence="1">
    <location>
        <begin position="435"/>
        <end position="472"/>
    </location>
</feature>
<feature type="region of interest" description="Disordered" evidence="1">
    <location>
        <begin position="408"/>
        <end position="427"/>
    </location>
</feature>
<dbReference type="AlphaFoldDB" id="A0A3G9J1Z1"/>
<keyword evidence="2" id="KW-0472">Membrane</keyword>
<dbReference type="OrthoDB" id="1677957at2"/>
<feature type="compositionally biased region" description="Low complexity" evidence="1">
    <location>
        <begin position="408"/>
        <end position="419"/>
    </location>
</feature>
<feature type="transmembrane region" description="Helical" evidence="2">
    <location>
        <begin position="323"/>
        <end position="345"/>
    </location>
</feature>
<name>A0A3G9J1Z1_9BACL</name>
<evidence type="ECO:0000256" key="1">
    <source>
        <dbReference type="SAM" id="MobiDB-lite"/>
    </source>
</evidence>
<protein>
    <submittedName>
        <fullName evidence="3">Uncharacterized protein</fullName>
    </submittedName>
</protein>
<evidence type="ECO:0000313" key="3">
    <source>
        <dbReference type="EMBL" id="BBH19861.1"/>
    </source>
</evidence>
<gene>
    <name evidence="3" type="ORF">Back11_12060</name>
</gene>
<feature type="transmembrane region" description="Helical" evidence="2">
    <location>
        <begin position="246"/>
        <end position="270"/>
    </location>
</feature>
<organism evidence="3 4">
    <name type="scientific">Paenibacillus baekrokdamisoli</name>
    <dbReference type="NCBI Taxonomy" id="1712516"/>
    <lineage>
        <taxon>Bacteria</taxon>
        <taxon>Bacillati</taxon>
        <taxon>Bacillota</taxon>
        <taxon>Bacilli</taxon>
        <taxon>Bacillales</taxon>
        <taxon>Paenibacillaceae</taxon>
        <taxon>Paenibacillus</taxon>
    </lineage>
</organism>
<proteinExistence type="predicted"/>
<accession>A0A3G9J1Z1</accession>
<keyword evidence="2" id="KW-1133">Transmembrane helix</keyword>